<reference evidence="2 3" key="1">
    <citation type="submission" date="2023-10" db="EMBL/GenBank/DDBJ databases">
        <authorList>
            <person name="Maclean D."/>
            <person name="Macfadyen A."/>
        </authorList>
    </citation>
    <scope>NUCLEOTIDE SEQUENCE [LARGE SCALE GENOMIC DNA]</scope>
</reference>
<accession>A0AAV1IGB7</accession>
<proteinExistence type="predicted"/>
<dbReference type="Proteomes" id="UP001314263">
    <property type="component" value="Unassembled WGS sequence"/>
</dbReference>
<keyword evidence="3" id="KW-1185">Reference proteome</keyword>
<evidence type="ECO:0000313" key="2">
    <source>
        <dbReference type="EMBL" id="CAK0786144.1"/>
    </source>
</evidence>
<evidence type="ECO:0000256" key="1">
    <source>
        <dbReference type="SAM" id="MobiDB-lite"/>
    </source>
</evidence>
<evidence type="ECO:0000313" key="3">
    <source>
        <dbReference type="Proteomes" id="UP001314263"/>
    </source>
</evidence>
<dbReference type="EMBL" id="CAUYUE010000014">
    <property type="protein sequence ID" value="CAK0786144.1"/>
    <property type="molecule type" value="Genomic_DNA"/>
</dbReference>
<feature type="compositionally biased region" description="Basic and acidic residues" evidence="1">
    <location>
        <begin position="85"/>
        <end position="106"/>
    </location>
</feature>
<dbReference type="AlphaFoldDB" id="A0AAV1IGB7"/>
<gene>
    <name evidence="2" type="ORF">CVIRNUC_009357</name>
</gene>
<comment type="caution">
    <text evidence="2">The sequence shown here is derived from an EMBL/GenBank/DDBJ whole genome shotgun (WGS) entry which is preliminary data.</text>
</comment>
<organism evidence="2 3">
    <name type="scientific">Coccomyxa viridis</name>
    <dbReference type="NCBI Taxonomy" id="1274662"/>
    <lineage>
        <taxon>Eukaryota</taxon>
        <taxon>Viridiplantae</taxon>
        <taxon>Chlorophyta</taxon>
        <taxon>core chlorophytes</taxon>
        <taxon>Trebouxiophyceae</taxon>
        <taxon>Trebouxiophyceae incertae sedis</taxon>
        <taxon>Coccomyxaceae</taxon>
        <taxon>Coccomyxa</taxon>
    </lineage>
</organism>
<feature type="region of interest" description="Disordered" evidence="1">
    <location>
        <begin position="70"/>
        <end position="118"/>
    </location>
</feature>
<protein>
    <submittedName>
        <fullName evidence="2">Uncharacterized protein</fullName>
    </submittedName>
</protein>
<name>A0AAV1IGB7_9CHLO</name>
<feature type="region of interest" description="Disordered" evidence="1">
    <location>
        <begin position="1"/>
        <end position="29"/>
    </location>
</feature>
<sequence length="118" mass="12443">MGALESAQEASACQHSANSTRAGPSDVEIASSIDRLDEQLGALESRLGEADSHVQHLLGHSTALWLAEGTQCKDKDSTGEAEETQQAHDGHVRQDASKDDAARAGLKDPPSLLKATQQ</sequence>
<feature type="compositionally biased region" description="Polar residues" evidence="1">
    <location>
        <begin position="8"/>
        <end position="22"/>
    </location>
</feature>